<evidence type="ECO:0000256" key="7">
    <source>
        <dbReference type="HAMAP-Rule" id="MF_00061"/>
    </source>
</evidence>
<dbReference type="InterPro" id="IPR020568">
    <property type="entry name" value="Ribosomal_Su5_D2-typ_SF"/>
</dbReference>
<dbReference type="Gene3D" id="3.30.230.10">
    <property type="match status" value="1"/>
</dbReference>
<feature type="domain" description="GHMP kinase N-terminal" evidence="8">
    <location>
        <begin position="62"/>
        <end position="139"/>
    </location>
</feature>
<keyword evidence="2 7" id="KW-0808">Transferase</keyword>
<dbReference type="GO" id="GO:0016114">
    <property type="term" value="P:terpenoid biosynthetic process"/>
    <property type="evidence" value="ECO:0007669"/>
    <property type="project" value="UniProtKB-UniRule"/>
</dbReference>
<dbReference type="SUPFAM" id="SSF55060">
    <property type="entry name" value="GHMP Kinase, C-terminal domain"/>
    <property type="match status" value="1"/>
</dbReference>
<evidence type="ECO:0000313" key="9">
    <source>
        <dbReference type="EMBL" id="RZO24595.1"/>
    </source>
</evidence>
<dbReference type="HAMAP" id="MF_00061">
    <property type="entry name" value="IspE"/>
    <property type="match status" value="1"/>
</dbReference>
<comment type="caution">
    <text evidence="9">The sequence shown here is derived from an EMBL/GenBank/DDBJ whole genome shotgun (WGS) entry which is preliminary data.</text>
</comment>
<feature type="binding site" evidence="7">
    <location>
        <begin position="89"/>
        <end position="99"/>
    </location>
    <ligand>
        <name>ATP</name>
        <dbReference type="ChEBI" id="CHEBI:30616"/>
    </ligand>
</feature>
<dbReference type="PANTHER" id="PTHR43527">
    <property type="entry name" value="4-DIPHOSPHOCYTIDYL-2-C-METHYL-D-ERYTHRITOL KINASE, CHLOROPLASTIC"/>
    <property type="match status" value="1"/>
</dbReference>
<sequence length="265" mass="30255">MFKYKSCAKLNSYLNITGKLANGYHALNTHFQLIDLFDEIEFSKSKTFSLKSNTELSEQNNSISNAINWFNKKFNFDQNFNVSLKKNIPIGGGLGGGSSNCATTLKFLCEFHSISPRILDFNEICFDLGADVPIFLHGKSAFAEGCGHIFPKNYSHNSEYLLIVPNILISTKKLFRSTELKINPKIDKTQNSFFSIITKENREFHDFMKIFCLNLPKNTQKKLKLSGTGSTLFIENPIKDEIQLIMGKIENNFRVFQVKGLEYYH</sequence>
<evidence type="ECO:0000256" key="4">
    <source>
        <dbReference type="ARBA" id="ARBA00022777"/>
    </source>
</evidence>
<dbReference type="PANTHER" id="PTHR43527:SF2">
    <property type="entry name" value="4-DIPHOSPHOCYTIDYL-2-C-METHYL-D-ERYTHRITOL KINASE, CHLOROPLASTIC"/>
    <property type="match status" value="1"/>
</dbReference>
<name>A0A520MTP4_9GAMM</name>
<evidence type="ECO:0000313" key="10">
    <source>
        <dbReference type="Proteomes" id="UP000320146"/>
    </source>
</evidence>
<evidence type="ECO:0000259" key="8">
    <source>
        <dbReference type="Pfam" id="PF00288"/>
    </source>
</evidence>
<evidence type="ECO:0000256" key="6">
    <source>
        <dbReference type="ARBA" id="ARBA00023229"/>
    </source>
</evidence>
<dbReference type="EMBL" id="SHBL01000005">
    <property type="protein sequence ID" value="RZO24595.1"/>
    <property type="molecule type" value="Genomic_DNA"/>
</dbReference>
<dbReference type="Pfam" id="PF00288">
    <property type="entry name" value="GHMP_kinases_N"/>
    <property type="match status" value="1"/>
</dbReference>
<keyword evidence="4 7" id="KW-0418">Kinase</keyword>
<comment type="catalytic activity">
    <reaction evidence="7">
        <text>4-CDP-2-C-methyl-D-erythritol + ATP = 4-CDP-2-C-methyl-D-erythritol 2-phosphate + ADP + H(+)</text>
        <dbReference type="Rhea" id="RHEA:18437"/>
        <dbReference type="ChEBI" id="CHEBI:15378"/>
        <dbReference type="ChEBI" id="CHEBI:30616"/>
        <dbReference type="ChEBI" id="CHEBI:57823"/>
        <dbReference type="ChEBI" id="CHEBI:57919"/>
        <dbReference type="ChEBI" id="CHEBI:456216"/>
        <dbReference type="EC" id="2.7.1.148"/>
    </reaction>
</comment>
<organism evidence="9 10">
    <name type="scientific">SAR86 cluster bacterium</name>
    <dbReference type="NCBI Taxonomy" id="2030880"/>
    <lineage>
        <taxon>Bacteria</taxon>
        <taxon>Pseudomonadati</taxon>
        <taxon>Pseudomonadota</taxon>
        <taxon>Gammaproteobacteria</taxon>
        <taxon>SAR86 cluster</taxon>
    </lineage>
</organism>
<feature type="active site" evidence="7">
    <location>
        <position position="131"/>
    </location>
</feature>
<evidence type="ECO:0000256" key="1">
    <source>
        <dbReference type="ARBA" id="ARBA00017473"/>
    </source>
</evidence>
<evidence type="ECO:0000256" key="3">
    <source>
        <dbReference type="ARBA" id="ARBA00022741"/>
    </source>
</evidence>
<dbReference type="PIRSF" id="PIRSF010376">
    <property type="entry name" value="IspE"/>
    <property type="match status" value="1"/>
</dbReference>
<dbReference type="UniPathway" id="UPA00056">
    <property type="reaction ID" value="UER00094"/>
</dbReference>
<dbReference type="NCBIfam" id="TIGR00154">
    <property type="entry name" value="ispE"/>
    <property type="match status" value="1"/>
</dbReference>
<dbReference type="SUPFAM" id="SSF54211">
    <property type="entry name" value="Ribosomal protein S5 domain 2-like"/>
    <property type="match status" value="1"/>
</dbReference>
<keyword evidence="6 7" id="KW-0414">Isoprene biosynthesis</keyword>
<proteinExistence type="inferred from homology"/>
<evidence type="ECO:0000256" key="2">
    <source>
        <dbReference type="ARBA" id="ARBA00022679"/>
    </source>
</evidence>
<protein>
    <recommendedName>
        <fullName evidence="1 7">4-diphosphocytidyl-2-C-methyl-D-erythritol kinase</fullName>
        <shortName evidence="7">CMK</shortName>
        <ecNumber evidence="7">2.7.1.148</ecNumber>
    </recommendedName>
    <alternativeName>
        <fullName evidence="7">4-(cytidine-5'-diphospho)-2-C-methyl-D-erythritol kinase</fullName>
    </alternativeName>
</protein>
<comment type="pathway">
    <text evidence="7">Isoprenoid biosynthesis; isopentenyl diphosphate biosynthesis via DXP pathway; isopentenyl diphosphate from 1-deoxy-D-xylulose 5-phosphate: step 3/6.</text>
</comment>
<feature type="active site" evidence="7">
    <location>
        <position position="9"/>
    </location>
</feature>
<reference evidence="9 10" key="1">
    <citation type="submission" date="2019-02" db="EMBL/GenBank/DDBJ databases">
        <title>Prokaryotic population dynamics and viral predation in marine succession experiment using metagenomics: the confinement effect.</title>
        <authorList>
            <person name="Haro-Moreno J.M."/>
            <person name="Rodriguez-Valera F."/>
            <person name="Lopez-Perez M."/>
        </authorList>
    </citation>
    <scope>NUCLEOTIDE SEQUENCE [LARGE SCALE GENOMIC DNA]</scope>
    <source>
        <strain evidence="9">MED-G166</strain>
    </source>
</reference>
<keyword evidence="5 7" id="KW-0067">ATP-binding</keyword>
<dbReference type="Gene3D" id="3.30.70.890">
    <property type="entry name" value="GHMP kinase, C-terminal domain"/>
    <property type="match status" value="1"/>
</dbReference>
<accession>A0A520MTP4</accession>
<dbReference type="EC" id="2.7.1.148" evidence="7"/>
<dbReference type="GO" id="GO:0005524">
    <property type="term" value="F:ATP binding"/>
    <property type="evidence" value="ECO:0007669"/>
    <property type="project" value="UniProtKB-UniRule"/>
</dbReference>
<comment type="similarity">
    <text evidence="7">Belongs to the GHMP kinase family. IspE subfamily.</text>
</comment>
<dbReference type="GO" id="GO:0019288">
    <property type="term" value="P:isopentenyl diphosphate biosynthetic process, methylerythritol 4-phosphate pathway"/>
    <property type="evidence" value="ECO:0007669"/>
    <property type="project" value="UniProtKB-UniRule"/>
</dbReference>
<dbReference type="InterPro" id="IPR006204">
    <property type="entry name" value="GHMP_kinase_N_dom"/>
</dbReference>
<dbReference type="Proteomes" id="UP000320146">
    <property type="component" value="Unassembled WGS sequence"/>
</dbReference>
<comment type="function">
    <text evidence="7">Catalyzes the phosphorylation of the position 2 hydroxy group of 4-diphosphocytidyl-2C-methyl-D-erythritol.</text>
</comment>
<dbReference type="InterPro" id="IPR014721">
    <property type="entry name" value="Ribsml_uS5_D2-typ_fold_subgr"/>
</dbReference>
<dbReference type="AlphaFoldDB" id="A0A520MTP4"/>
<gene>
    <name evidence="7 9" type="primary">ispE</name>
    <name evidence="9" type="ORF">EVA99_01215</name>
</gene>
<dbReference type="GO" id="GO:0050515">
    <property type="term" value="F:4-(cytidine 5'-diphospho)-2-C-methyl-D-erythritol kinase activity"/>
    <property type="evidence" value="ECO:0007669"/>
    <property type="project" value="UniProtKB-UniRule"/>
</dbReference>
<dbReference type="InterPro" id="IPR036554">
    <property type="entry name" value="GHMP_kinase_C_sf"/>
</dbReference>
<keyword evidence="3 7" id="KW-0547">Nucleotide-binding</keyword>
<evidence type="ECO:0000256" key="5">
    <source>
        <dbReference type="ARBA" id="ARBA00022840"/>
    </source>
</evidence>
<dbReference type="InterPro" id="IPR004424">
    <property type="entry name" value="IspE"/>
</dbReference>